<sequence>WRGVDRRGVWHESGIVERFPDEGLAVRWRVPINSGYAGPAVANGRVFVLDWVSDVQTRTMDGTERLLALDETTGAILWMHEWHTSYRMLQPINATGPRATPTVDGDRVYVVGATGMLICLDVTTGKRLWHTDYVKGYDTSVPPWGVTSAPLVDAHRLIAIVGGEPDALVVAFDKRSGVELWRSLRVESDAGYGQPVIYEAGGVRQLIVWHPSGLSSLDPETGDVYWEQEWQTQDGVTVATPVNSGEYLLVSQLYYGSLMMR</sequence>
<dbReference type="Pfam" id="PF13360">
    <property type="entry name" value="PQQ_2"/>
    <property type="match status" value="1"/>
</dbReference>
<reference evidence="2" key="1">
    <citation type="submission" date="2018-05" db="EMBL/GenBank/DDBJ databases">
        <authorList>
            <person name="Lanie J.A."/>
            <person name="Ng W.-L."/>
            <person name="Kazmierczak K.M."/>
            <person name="Andrzejewski T.M."/>
            <person name="Davidsen T.M."/>
            <person name="Wayne K.J."/>
            <person name="Tettelin H."/>
            <person name="Glass J.I."/>
            <person name="Rusch D."/>
            <person name="Podicherti R."/>
            <person name="Tsui H.-C.T."/>
            <person name="Winkler M.E."/>
        </authorList>
    </citation>
    <scope>NUCLEOTIDE SEQUENCE</scope>
</reference>
<dbReference type="SUPFAM" id="SSF50998">
    <property type="entry name" value="Quinoprotein alcohol dehydrogenase-like"/>
    <property type="match status" value="1"/>
</dbReference>
<dbReference type="AlphaFoldDB" id="A0A382Z097"/>
<gene>
    <name evidence="2" type="ORF">METZ01_LOCUS441022</name>
</gene>
<dbReference type="InterPro" id="IPR015943">
    <property type="entry name" value="WD40/YVTN_repeat-like_dom_sf"/>
</dbReference>
<dbReference type="PANTHER" id="PTHR34512">
    <property type="entry name" value="CELL SURFACE PROTEIN"/>
    <property type="match status" value="1"/>
</dbReference>
<accession>A0A382Z097</accession>
<dbReference type="InterPro" id="IPR011047">
    <property type="entry name" value="Quinoprotein_ADH-like_sf"/>
</dbReference>
<proteinExistence type="predicted"/>
<feature type="non-terminal residue" evidence="2">
    <location>
        <position position="1"/>
    </location>
</feature>
<evidence type="ECO:0000259" key="1">
    <source>
        <dbReference type="Pfam" id="PF13360"/>
    </source>
</evidence>
<protein>
    <recommendedName>
        <fullName evidence="1">Pyrrolo-quinoline quinone repeat domain-containing protein</fullName>
    </recommendedName>
</protein>
<dbReference type="PANTHER" id="PTHR34512:SF30">
    <property type="entry name" value="OUTER MEMBRANE PROTEIN ASSEMBLY FACTOR BAMB"/>
    <property type="match status" value="1"/>
</dbReference>
<dbReference type="Gene3D" id="2.130.10.10">
    <property type="entry name" value="YVTN repeat-like/Quinoprotein amine dehydrogenase"/>
    <property type="match status" value="1"/>
</dbReference>
<evidence type="ECO:0000313" key="2">
    <source>
        <dbReference type="EMBL" id="SVD88168.1"/>
    </source>
</evidence>
<feature type="domain" description="Pyrrolo-quinoline quinone repeat" evidence="1">
    <location>
        <begin position="64"/>
        <end position="252"/>
    </location>
</feature>
<feature type="non-terminal residue" evidence="2">
    <location>
        <position position="261"/>
    </location>
</feature>
<name>A0A382Z097_9ZZZZ</name>
<organism evidence="2">
    <name type="scientific">marine metagenome</name>
    <dbReference type="NCBI Taxonomy" id="408172"/>
    <lineage>
        <taxon>unclassified sequences</taxon>
        <taxon>metagenomes</taxon>
        <taxon>ecological metagenomes</taxon>
    </lineage>
</organism>
<dbReference type="InterPro" id="IPR002372">
    <property type="entry name" value="PQQ_rpt_dom"/>
</dbReference>
<dbReference type="EMBL" id="UINC01179474">
    <property type="protein sequence ID" value="SVD88168.1"/>
    <property type="molecule type" value="Genomic_DNA"/>
</dbReference>